<accession>A0A3N1Y8A5</accession>
<evidence type="ECO:0008006" key="3">
    <source>
        <dbReference type="Google" id="ProtNLM"/>
    </source>
</evidence>
<dbReference type="InterPro" id="IPR029058">
    <property type="entry name" value="AB_hydrolase_fold"/>
</dbReference>
<dbReference type="OrthoDB" id="1114329at2"/>
<dbReference type="EMBL" id="RJVI01000001">
    <property type="protein sequence ID" value="ROR35044.1"/>
    <property type="molecule type" value="Genomic_DNA"/>
</dbReference>
<dbReference type="RefSeq" id="WP_123400694.1">
    <property type="nucleotide sequence ID" value="NZ_RJVI01000001.1"/>
</dbReference>
<reference evidence="1 2" key="1">
    <citation type="submission" date="2018-11" db="EMBL/GenBank/DDBJ databases">
        <title>Genomic Encyclopedia of Type Strains, Phase IV (KMG-IV): sequencing the most valuable type-strain genomes for metagenomic binning, comparative biology and taxonomic classification.</title>
        <authorList>
            <person name="Goeker M."/>
        </authorList>
    </citation>
    <scope>NUCLEOTIDE SEQUENCE [LARGE SCALE GENOMIC DNA]</scope>
    <source>
        <strain evidence="1 2">DSM 100275</strain>
    </source>
</reference>
<organism evidence="1 2">
    <name type="scientific">Inmirania thermothiophila</name>
    <dbReference type="NCBI Taxonomy" id="1750597"/>
    <lineage>
        <taxon>Bacteria</taxon>
        <taxon>Pseudomonadati</taxon>
        <taxon>Pseudomonadota</taxon>
        <taxon>Gammaproteobacteria</taxon>
        <taxon>Chromatiales</taxon>
        <taxon>Ectothiorhodospiraceae</taxon>
        <taxon>Inmirania</taxon>
    </lineage>
</organism>
<dbReference type="AlphaFoldDB" id="A0A3N1Y8A5"/>
<evidence type="ECO:0000313" key="1">
    <source>
        <dbReference type="EMBL" id="ROR35044.1"/>
    </source>
</evidence>
<proteinExistence type="predicted"/>
<gene>
    <name evidence="1" type="ORF">EDC57_0961</name>
</gene>
<protein>
    <recommendedName>
        <fullName evidence="3">Alpha/beta hydrolase family protein DUF900</fullName>
    </recommendedName>
</protein>
<dbReference type="Proteomes" id="UP000276634">
    <property type="component" value="Unassembled WGS sequence"/>
</dbReference>
<sequence>MAAKRILLVHGLASKPPARDLHALWTRCLTANLRAEAPQAVASLGRADLEALFETVYWANAVPSHLEDPPEAVAALRRAVDRVIRERRRRGGDFHIRPGARFKAFVKDRAVDLVDALSTALTIKDEVVQKVLEEVRLYAHDQYVADRIRAPLEQALRRAWDEGAEVAVLAHSMGTFVAYDVLWRFSWRSEPEYAAYRDRRVALFATLGSPLGDREVQRLLFGERYRGEARRFPVNVRRWHNYAALGDIVAHDSTLTDDFFAPMRSLGLLGPEEEATRDYVRLANPYVSPRTGRPNPHKSYGYLVQPKLAKWLGRFLEA</sequence>
<evidence type="ECO:0000313" key="2">
    <source>
        <dbReference type="Proteomes" id="UP000276634"/>
    </source>
</evidence>
<comment type="caution">
    <text evidence="1">The sequence shown here is derived from an EMBL/GenBank/DDBJ whole genome shotgun (WGS) entry which is preliminary data.</text>
</comment>
<name>A0A3N1Y8A5_9GAMM</name>
<dbReference type="SUPFAM" id="SSF53474">
    <property type="entry name" value="alpha/beta-Hydrolases"/>
    <property type="match status" value="1"/>
</dbReference>
<keyword evidence="2" id="KW-1185">Reference proteome</keyword>